<evidence type="ECO:0000256" key="2">
    <source>
        <dbReference type="SAM" id="Phobius"/>
    </source>
</evidence>
<reference evidence="4 5" key="1">
    <citation type="submission" date="2019-05" db="EMBL/GenBank/DDBJ databases">
        <title>Genome sequence of Cellulomonas hominis strain CS1.</title>
        <authorList>
            <person name="Belmont J."/>
            <person name="Maclea K.S."/>
        </authorList>
    </citation>
    <scope>NUCLEOTIDE SEQUENCE [LARGE SCALE GENOMIC DNA]</scope>
    <source>
        <strain evidence="4 5">CS1</strain>
    </source>
</reference>
<evidence type="ECO:0000313" key="4">
    <source>
        <dbReference type="EMBL" id="TKR23235.1"/>
    </source>
</evidence>
<dbReference type="SMART" id="SM00331">
    <property type="entry name" value="PP2C_SIG"/>
    <property type="match status" value="1"/>
</dbReference>
<dbReference type="OrthoDB" id="9151676at2"/>
<dbReference type="AlphaFoldDB" id="A0A7Z8K0M5"/>
<accession>A0A7Z8K0M5</accession>
<feature type="transmembrane region" description="Helical" evidence="2">
    <location>
        <begin position="292"/>
        <end position="311"/>
    </location>
</feature>
<evidence type="ECO:0000313" key="5">
    <source>
        <dbReference type="Proteomes" id="UP000308121"/>
    </source>
</evidence>
<dbReference type="SUPFAM" id="SSF55785">
    <property type="entry name" value="PYP-like sensor domain (PAS domain)"/>
    <property type="match status" value="1"/>
</dbReference>
<gene>
    <name evidence="4" type="ORF">FA014_12335</name>
</gene>
<organism evidence="4 5">
    <name type="scientific">Cellulomonas hominis</name>
    <dbReference type="NCBI Taxonomy" id="156981"/>
    <lineage>
        <taxon>Bacteria</taxon>
        <taxon>Bacillati</taxon>
        <taxon>Actinomycetota</taxon>
        <taxon>Actinomycetes</taxon>
        <taxon>Micrococcales</taxon>
        <taxon>Cellulomonadaceae</taxon>
        <taxon>Cellulomonas</taxon>
    </lineage>
</organism>
<feature type="transmembrane region" description="Helical" evidence="2">
    <location>
        <begin position="131"/>
        <end position="153"/>
    </location>
</feature>
<feature type="transmembrane region" description="Helical" evidence="2">
    <location>
        <begin position="43"/>
        <end position="59"/>
    </location>
</feature>
<feature type="transmembrane region" description="Helical" evidence="2">
    <location>
        <begin position="90"/>
        <end position="110"/>
    </location>
</feature>
<dbReference type="InterPro" id="IPR036457">
    <property type="entry name" value="PPM-type-like_dom_sf"/>
</dbReference>
<dbReference type="EMBL" id="SZYE01000098">
    <property type="protein sequence ID" value="TKR23235.1"/>
    <property type="molecule type" value="Genomic_DNA"/>
</dbReference>
<dbReference type="InterPro" id="IPR052016">
    <property type="entry name" value="Bact_Sigma-Reg"/>
</dbReference>
<dbReference type="Proteomes" id="UP000308121">
    <property type="component" value="Unassembled WGS sequence"/>
</dbReference>
<feature type="transmembrane region" description="Helical" evidence="2">
    <location>
        <begin position="261"/>
        <end position="280"/>
    </location>
</feature>
<keyword evidence="2" id="KW-1133">Transmembrane helix</keyword>
<dbReference type="Gene3D" id="3.60.40.10">
    <property type="entry name" value="PPM-type phosphatase domain"/>
    <property type="match status" value="1"/>
</dbReference>
<sequence length="700" mass="73047">MSPAARARRAPSPRDVRVLLVFGLVYAAACVAGRETLVPGARVSLVWPAAGISVLWLVARARRPWPWLDWGLIGVITAAAVLVTGTPPGAALLGGVAATLQATLCVLVVARYAPRLWAARGYRQLDRVTELWWLVFGAVTGALVSAPLAQLAVALTDQGTTWETALLWSARNTVSILTIGLLGWTLGGALHDRRLRRGARGGSAWWTDGHRLDVLGAVLLAPAAYVLWFLWQWELAVVFPLIAFTVWAGSRLPTSAVVVHTSLCGSVVVLMTLGGIGPMAELPDPGLRVGIAQLYVGLLTVIGMALALAGAERRRLVGALSVARDRAQAQAGLLASVLETMSEGVRVVDAAGRVVVRNPTAARLLTGRSDLDPADSLTDLAGLTRLDGSALRDDELPFRRALVEGRVRDVDLMVRTPGVPQPRVVTFSATRIPAGSGGGVVTVLRDVTEERAELRRAATVQASLLPARTPDLPGFEVAARFVPAGSVGGDFYDWERVAGGLVITMADVMGKGPAAAILAATTRSLLRAQPVPEDVAATLSGAERALDADLVNAGAFVTMFRGFLDPSTGDLAYADAGHGLSLVVRPDGSLRRLPATGLPLGIAAGPERVGARTRLLPGDVLVTFSDGLLDVLGGSIDDLARVRDVVRGTVTADDAAAAVLALAGDAADAEDDLTVLVLRRLPGRAPAGVPHPRGADGLPG</sequence>
<dbReference type="Pfam" id="PF07228">
    <property type="entry name" value="SpoIIE"/>
    <property type="match status" value="1"/>
</dbReference>
<feature type="transmembrane region" description="Helical" evidence="2">
    <location>
        <begin position="173"/>
        <end position="191"/>
    </location>
</feature>
<dbReference type="PANTHER" id="PTHR43156">
    <property type="entry name" value="STAGE II SPORULATION PROTEIN E-RELATED"/>
    <property type="match status" value="1"/>
</dbReference>
<feature type="transmembrane region" description="Helical" evidence="2">
    <location>
        <begin position="66"/>
        <end position="84"/>
    </location>
</feature>
<dbReference type="SUPFAM" id="SSF81606">
    <property type="entry name" value="PP2C-like"/>
    <property type="match status" value="1"/>
</dbReference>
<dbReference type="GO" id="GO:0016791">
    <property type="term" value="F:phosphatase activity"/>
    <property type="evidence" value="ECO:0007669"/>
    <property type="project" value="TreeGrafter"/>
</dbReference>
<dbReference type="InterPro" id="IPR035965">
    <property type="entry name" value="PAS-like_dom_sf"/>
</dbReference>
<proteinExistence type="predicted"/>
<comment type="caution">
    <text evidence="4">The sequence shown here is derived from an EMBL/GenBank/DDBJ whole genome shotgun (WGS) entry which is preliminary data.</text>
</comment>
<keyword evidence="1" id="KW-0378">Hydrolase</keyword>
<evidence type="ECO:0000256" key="1">
    <source>
        <dbReference type="ARBA" id="ARBA00022801"/>
    </source>
</evidence>
<feature type="domain" description="PPM-type phosphatase" evidence="3">
    <location>
        <begin position="472"/>
        <end position="680"/>
    </location>
</feature>
<dbReference type="Gene3D" id="3.30.450.20">
    <property type="entry name" value="PAS domain"/>
    <property type="match status" value="1"/>
</dbReference>
<dbReference type="PANTHER" id="PTHR43156:SF2">
    <property type="entry name" value="STAGE II SPORULATION PROTEIN E"/>
    <property type="match status" value="1"/>
</dbReference>
<name>A0A7Z8K0M5_9CELL</name>
<protein>
    <recommendedName>
        <fullName evidence="3">PPM-type phosphatase domain-containing protein</fullName>
    </recommendedName>
</protein>
<keyword evidence="2" id="KW-0812">Transmembrane</keyword>
<keyword evidence="2" id="KW-0472">Membrane</keyword>
<evidence type="ECO:0000259" key="3">
    <source>
        <dbReference type="SMART" id="SM00331"/>
    </source>
</evidence>
<dbReference type="InterPro" id="IPR001932">
    <property type="entry name" value="PPM-type_phosphatase-like_dom"/>
</dbReference>
<dbReference type="RefSeq" id="WP_154729976.1">
    <property type="nucleotide sequence ID" value="NZ_SZYE01000098.1"/>
</dbReference>